<protein>
    <submittedName>
        <fullName evidence="2">GNAT family N-acetyltransferase</fullName>
    </submittedName>
</protein>
<dbReference type="RefSeq" id="WP_182167655.1">
    <property type="nucleotide sequence ID" value="NZ_JACFXV010000064.1"/>
</dbReference>
<dbReference type="AlphaFoldDB" id="A0A839AJG4"/>
<organism evidence="2 3">
    <name type="scientific">Stappia albiluteola</name>
    <dbReference type="NCBI Taxonomy" id="2758565"/>
    <lineage>
        <taxon>Bacteria</taxon>
        <taxon>Pseudomonadati</taxon>
        <taxon>Pseudomonadota</taxon>
        <taxon>Alphaproteobacteria</taxon>
        <taxon>Hyphomicrobiales</taxon>
        <taxon>Stappiaceae</taxon>
        <taxon>Stappia</taxon>
    </lineage>
</organism>
<proteinExistence type="predicted"/>
<reference evidence="2 3" key="1">
    <citation type="submission" date="2020-07" db="EMBL/GenBank/DDBJ databases">
        <title>Stappia sp., F7233, whole genome shotgun sequencing project.</title>
        <authorList>
            <person name="Jiang S."/>
            <person name="Liu Z.W."/>
            <person name="Du Z.J."/>
        </authorList>
    </citation>
    <scope>NUCLEOTIDE SEQUENCE [LARGE SCALE GENOMIC DNA]</scope>
    <source>
        <strain evidence="2 3">F7233</strain>
    </source>
</reference>
<dbReference type="Pfam" id="PF13302">
    <property type="entry name" value="Acetyltransf_3"/>
    <property type="match status" value="1"/>
</dbReference>
<dbReference type="InterPro" id="IPR051531">
    <property type="entry name" value="N-acetyltransferase"/>
</dbReference>
<evidence type="ECO:0000313" key="2">
    <source>
        <dbReference type="EMBL" id="MBA5778897.1"/>
    </source>
</evidence>
<dbReference type="Proteomes" id="UP000541109">
    <property type="component" value="Unassembled WGS sequence"/>
</dbReference>
<dbReference type="SUPFAM" id="SSF55729">
    <property type="entry name" value="Acyl-CoA N-acyltransferases (Nat)"/>
    <property type="match status" value="1"/>
</dbReference>
<dbReference type="Gene3D" id="3.40.630.30">
    <property type="match status" value="1"/>
</dbReference>
<dbReference type="InterPro" id="IPR016181">
    <property type="entry name" value="Acyl_CoA_acyltransferase"/>
</dbReference>
<dbReference type="PROSITE" id="PS51186">
    <property type="entry name" value="GNAT"/>
    <property type="match status" value="1"/>
</dbReference>
<gene>
    <name evidence="2" type="ORF">H2509_17355</name>
</gene>
<accession>A0A839AJG4</accession>
<evidence type="ECO:0000313" key="3">
    <source>
        <dbReference type="Proteomes" id="UP000541109"/>
    </source>
</evidence>
<evidence type="ECO:0000259" key="1">
    <source>
        <dbReference type="PROSITE" id="PS51186"/>
    </source>
</evidence>
<dbReference type="InterPro" id="IPR000182">
    <property type="entry name" value="GNAT_dom"/>
</dbReference>
<dbReference type="EMBL" id="JACFXV010000064">
    <property type="protein sequence ID" value="MBA5778897.1"/>
    <property type="molecule type" value="Genomic_DNA"/>
</dbReference>
<comment type="caution">
    <text evidence="2">The sequence shown here is derived from an EMBL/GenBank/DDBJ whole genome shotgun (WGS) entry which is preliminary data.</text>
</comment>
<dbReference type="GO" id="GO:0016747">
    <property type="term" value="F:acyltransferase activity, transferring groups other than amino-acyl groups"/>
    <property type="evidence" value="ECO:0007669"/>
    <property type="project" value="InterPro"/>
</dbReference>
<keyword evidence="2" id="KW-0808">Transferase</keyword>
<dbReference type="PANTHER" id="PTHR43792:SF1">
    <property type="entry name" value="N-ACETYLTRANSFERASE DOMAIN-CONTAINING PROTEIN"/>
    <property type="match status" value="1"/>
</dbReference>
<keyword evidence="3" id="KW-1185">Reference proteome</keyword>
<sequence length="178" mass="19587">MSGNGVVAETERLSLREATDADAAFMFALLNDPDYLRFIGDRNIHSIADAASYIATRYRAGYAEHGFGLWLVEENATGATIGVSGLVRREGLDAPDIGYAFLPAYRGQGYALEAARAVLEIGRSRFRLPRVLAITNPDNAVPHRLLLGLGFRQNGTVTLGENAETLRIYEIRFPEDRQ</sequence>
<name>A0A839AJG4_9HYPH</name>
<feature type="domain" description="N-acetyltransferase" evidence="1">
    <location>
        <begin position="13"/>
        <end position="175"/>
    </location>
</feature>
<dbReference type="PANTHER" id="PTHR43792">
    <property type="entry name" value="GNAT FAMILY, PUTATIVE (AFU_ORTHOLOGUE AFUA_3G00765)-RELATED-RELATED"/>
    <property type="match status" value="1"/>
</dbReference>